<feature type="transmembrane region" description="Helical" evidence="8">
    <location>
        <begin position="159"/>
        <end position="181"/>
    </location>
</feature>
<dbReference type="SUPFAM" id="SSF103473">
    <property type="entry name" value="MFS general substrate transporter"/>
    <property type="match status" value="1"/>
</dbReference>
<dbReference type="PROSITE" id="PS50850">
    <property type="entry name" value="MFS"/>
    <property type="match status" value="1"/>
</dbReference>
<dbReference type="GO" id="GO:0022857">
    <property type="term" value="F:transmembrane transporter activity"/>
    <property type="evidence" value="ECO:0007669"/>
    <property type="project" value="InterPro"/>
</dbReference>
<evidence type="ECO:0000259" key="9">
    <source>
        <dbReference type="PROSITE" id="PS50850"/>
    </source>
</evidence>
<dbReference type="Pfam" id="PF07690">
    <property type="entry name" value="MFS_1"/>
    <property type="match status" value="1"/>
</dbReference>
<keyword evidence="3" id="KW-0813">Transport</keyword>
<dbReference type="PANTHER" id="PTHR42718:SF9">
    <property type="entry name" value="MAJOR FACILITATOR SUPERFAMILY MULTIDRUG TRANSPORTER MFSC"/>
    <property type="match status" value="1"/>
</dbReference>
<dbReference type="Gene3D" id="1.20.1250.20">
    <property type="entry name" value="MFS general substrate transporter like domains"/>
    <property type="match status" value="1"/>
</dbReference>
<feature type="transmembrane region" description="Helical" evidence="8">
    <location>
        <begin position="220"/>
        <end position="241"/>
    </location>
</feature>
<feature type="transmembrane region" description="Helical" evidence="8">
    <location>
        <begin position="193"/>
        <end position="214"/>
    </location>
</feature>
<evidence type="ECO:0000256" key="5">
    <source>
        <dbReference type="ARBA" id="ARBA00022692"/>
    </source>
</evidence>
<feature type="transmembrane region" description="Helical" evidence="8">
    <location>
        <begin position="386"/>
        <end position="404"/>
    </location>
</feature>
<dbReference type="EMBL" id="CP048286">
    <property type="protein sequence ID" value="QHW30408.1"/>
    <property type="molecule type" value="Genomic_DNA"/>
</dbReference>
<evidence type="ECO:0000256" key="1">
    <source>
        <dbReference type="ARBA" id="ARBA00004651"/>
    </source>
</evidence>
<feature type="domain" description="Major facilitator superfamily (MFS) profile" evidence="9">
    <location>
        <begin position="68"/>
        <end position="521"/>
    </location>
</feature>
<feature type="transmembrane region" description="Helical" evidence="8">
    <location>
        <begin position="103"/>
        <end position="122"/>
    </location>
</feature>
<keyword evidence="11" id="KW-1185">Reference proteome</keyword>
<dbReference type="InterPro" id="IPR011701">
    <property type="entry name" value="MFS"/>
</dbReference>
<evidence type="ECO:0000256" key="8">
    <source>
        <dbReference type="SAM" id="Phobius"/>
    </source>
</evidence>
<feature type="transmembrane region" description="Helical" evidence="8">
    <location>
        <begin position="490"/>
        <end position="516"/>
    </location>
</feature>
<evidence type="ECO:0000313" key="10">
    <source>
        <dbReference type="EMBL" id="QHW30408.1"/>
    </source>
</evidence>
<feature type="transmembrane region" description="Helical" evidence="8">
    <location>
        <begin position="410"/>
        <end position="429"/>
    </location>
</feature>
<organism evidence="10 11">
    <name type="scientific">Paenibacillus rhizovicinus</name>
    <dbReference type="NCBI Taxonomy" id="2704463"/>
    <lineage>
        <taxon>Bacteria</taxon>
        <taxon>Bacillati</taxon>
        <taxon>Bacillota</taxon>
        <taxon>Bacilli</taxon>
        <taxon>Bacillales</taxon>
        <taxon>Paenibacillaceae</taxon>
        <taxon>Paenibacillus</taxon>
    </lineage>
</organism>
<protein>
    <submittedName>
        <fullName evidence="10">Multidrug efflux MFS transporter</fullName>
    </submittedName>
</protein>
<dbReference type="InterPro" id="IPR004638">
    <property type="entry name" value="EmrB-like"/>
</dbReference>
<evidence type="ECO:0000256" key="6">
    <source>
        <dbReference type="ARBA" id="ARBA00022989"/>
    </source>
</evidence>
<gene>
    <name evidence="10" type="ORF">GZH47_05810</name>
</gene>
<keyword evidence="4" id="KW-1003">Cell membrane</keyword>
<dbReference type="InterPro" id="IPR036259">
    <property type="entry name" value="MFS_trans_sf"/>
</dbReference>
<name>A0A6C0NW81_9BACL</name>
<keyword evidence="6 8" id="KW-1133">Transmembrane helix</keyword>
<feature type="transmembrane region" description="Helical" evidence="8">
    <location>
        <begin position="284"/>
        <end position="303"/>
    </location>
</feature>
<dbReference type="NCBIfam" id="TIGR00711">
    <property type="entry name" value="efflux_EmrB"/>
    <property type="match status" value="1"/>
</dbReference>
<dbReference type="AlphaFoldDB" id="A0A6C0NW81"/>
<dbReference type="Gene3D" id="1.20.1720.10">
    <property type="entry name" value="Multidrug resistance protein D"/>
    <property type="match status" value="1"/>
</dbReference>
<dbReference type="KEGG" id="prz:GZH47_05810"/>
<evidence type="ECO:0000256" key="3">
    <source>
        <dbReference type="ARBA" id="ARBA00022448"/>
    </source>
</evidence>
<comment type="subcellular location">
    <subcellularLocation>
        <location evidence="1">Cell membrane</location>
        <topology evidence="1">Multi-pass membrane protein</topology>
    </subcellularLocation>
</comment>
<dbReference type="PANTHER" id="PTHR42718">
    <property type="entry name" value="MAJOR FACILITATOR SUPERFAMILY MULTIDRUG TRANSPORTER MFSC"/>
    <property type="match status" value="1"/>
</dbReference>
<feature type="transmembrane region" description="Helical" evidence="8">
    <location>
        <begin position="253"/>
        <end position="272"/>
    </location>
</feature>
<evidence type="ECO:0000313" key="11">
    <source>
        <dbReference type="Proteomes" id="UP000479114"/>
    </source>
</evidence>
<proteinExistence type="inferred from homology"/>
<accession>A0A6C0NW81</accession>
<feature type="transmembrane region" description="Helical" evidence="8">
    <location>
        <begin position="357"/>
        <end position="374"/>
    </location>
</feature>
<dbReference type="GO" id="GO:0005886">
    <property type="term" value="C:plasma membrane"/>
    <property type="evidence" value="ECO:0007669"/>
    <property type="project" value="UniProtKB-SubCell"/>
</dbReference>
<evidence type="ECO:0000256" key="4">
    <source>
        <dbReference type="ARBA" id="ARBA00022475"/>
    </source>
</evidence>
<dbReference type="CDD" id="cd17503">
    <property type="entry name" value="MFS_LmrB_MDR_like"/>
    <property type="match status" value="1"/>
</dbReference>
<feature type="transmembrane region" description="Helical" evidence="8">
    <location>
        <begin position="134"/>
        <end position="153"/>
    </location>
</feature>
<reference evidence="10 11" key="1">
    <citation type="submission" date="2020-02" db="EMBL/GenBank/DDBJ databases">
        <title>Paenibacillus sp. nov., isolated from rhizosphere soil of tomato.</title>
        <authorList>
            <person name="Weon H.-Y."/>
            <person name="Lee S.A."/>
        </authorList>
    </citation>
    <scope>NUCLEOTIDE SEQUENCE [LARGE SCALE GENOMIC DNA]</scope>
    <source>
        <strain evidence="10 11">14171R-81</strain>
    </source>
</reference>
<evidence type="ECO:0000256" key="7">
    <source>
        <dbReference type="ARBA" id="ARBA00023136"/>
    </source>
</evidence>
<feature type="transmembrane region" description="Helical" evidence="8">
    <location>
        <begin position="69"/>
        <end position="91"/>
    </location>
</feature>
<feature type="transmembrane region" description="Helical" evidence="8">
    <location>
        <begin position="450"/>
        <end position="470"/>
    </location>
</feature>
<comment type="similarity">
    <text evidence="2">Belongs to the major facilitator superfamily. EmrB family.</text>
</comment>
<feature type="transmembrane region" description="Helical" evidence="8">
    <location>
        <begin position="324"/>
        <end position="345"/>
    </location>
</feature>
<keyword evidence="5 8" id="KW-0812">Transmembrane</keyword>
<dbReference type="InterPro" id="IPR020846">
    <property type="entry name" value="MFS_dom"/>
</dbReference>
<evidence type="ECO:0000256" key="2">
    <source>
        <dbReference type="ARBA" id="ARBA00008537"/>
    </source>
</evidence>
<keyword evidence="7 8" id="KW-0472">Membrane</keyword>
<sequence>MNTNRCKAKDSSLQHRSKSKSIYSWIIISTNIPLTEQKAEANTMSARPQKLSPTNGGDDFSLKAILPPLLAIIVGMIMVILDSTVVNNAIPKLVEYFDTDLKTIQWTVTGYTLALSAVIPLAGWLTDKFGSKQIFLITITLFTIGSVLCGIAQTPEQLIIYRVIQGLGGGMVSPIGMAMVFKLAPPERRGSIMGVLGIPMLMAPAFGPVLSGWLVDSVSWHWIFIINLPIGIIAFILGTKYLPKSERHAAPHLDIIGMCLAPIAFAMLAYGVSEGGTSWSSTSAITGLTVGGIALILFIFVELNQKQPLLELKVFKSSDFTRSIILTWIVQLALFGAMLLVPLYLQGVKGYTALETGWILMPQALCAGIGMPISGKLFDKIGARPLAFAGLAVVAVALFILSGVKVDTSLWVIIVAICMMGIGMGFSMMPLNTHVLNSAPRRLVSRVTPLTTAAQQVVVSFAVAGLTGYLTSQITSHAASAGKDANPLTAVVAGYGDTFFLSACIATVGVALSLLLRKPRLKEEDQASDGNAPDPAMMMGH</sequence>
<dbReference type="Proteomes" id="UP000479114">
    <property type="component" value="Chromosome"/>
</dbReference>